<keyword evidence="5 6" id="KW-0472">Membrane</keyword>
<dbReference type="Proteomes" id="UP001354971">
    <property type="component" value="Unassembled WGS sequence"/>
</dbReference>
<comment type="caution">
    <text evidence="7">The sequence shown here is derived from an EMBL/GenBank/DDBJ whole genome shotgun (WGS) entry which is preliminary data.</text>
</comment>
<evidence type="ECO:0000256" key="4">
    <source>
        <dbReference type="ARBA" id="ARBA00022989"/>
    </source>
</evidence>
<dbReference type="CDD" id="cd15904">
    <property type="entry name" value="TSPO_MBR"/>
    <property type="match status" value="1"/>
</dbReference>
<dbReference type="InterPro" id="IPR038330">
    <property type="entry name" value="TspO/MBR-related_sf"/>
</dbReference>
<organism evidence="7 8">
    <name type="scientific">Hyphobacterium lacteum</name>
    <dbReference type="NCBI Taxonomy" id="3116575"/>
    <lineage>
        <taxon>Bacteria</taxon>
        <taxon>Pseudomonadati</taxon>
        <taxon>Pseudomonadota</taxon>
        <taxon>Alphaproteobacteria</taxon>
        <taxon>Maricaulales</taxon>
        <taxon>Maricaulaceae</taxon>
        <taxon>Hyphobacterium</taxon>
    </lineage>
</organism>
<dbReference type="InterPro" id="IPR004307">
    <property type="entry name" value="TspO_MBR"/>
</dbReference>
<keyword evidence="8" id="KW-1185">Reference proteome</keyword>
<proteinExistence type="inferred from homology"/>
<evidence type="ECO:0000256" key="1">
    <source>
        <dbReference type="ARBA" id="ARBA00004141"/>
    </source>
</evidence>
<dbReference type="EMBL" id="JAZDRP010000007">
    <property type="protein sequence ID" value="MEE2526923.1"/>
    <property type="molecule type" value="Genomic_DNA"/>
</dbReference>
<dbReference type="Pfam" id="PF03073">
    <property type="entry name" value="TspO_MBR"/>
    <property type="match status" value="1"/>
</dbReference>
<dbReference type="Gene3D" id="1.20.1260.100">
    <property type="entry name" value="TspO/MBR protein"/>
    <property type="match status" value="1"/>
</dbReference>
<feature type="transmembrane region" description="Helical" evidence="6">
    <location>
        <begin position="12"/>
        <end position="36"/>
    </location>
</feature>
<feature type="transmembrane region" description="Helical" evidence="6">
    <location>
        <begin position="48"/>
        <end position="71"/>
    </location>
</feature>
<evidence type="ECO:0000313" key="8">
    <source>
        <dbReference type="Proteomes" id="UP001354971"/>
    </source>
</evidence>
<evidence type="ECO:0000256" key="2">
    <source>
        <dbReference type="ARBA" id="ARBA00007524"/>
    </source>
</evidence>
<evidence type="ECO:0000256" key="5">
    <source>
        <dbReference type="ARBA" id="ARBA00023136"/>
    </source>
</evidence>
<feature type="transmembrane region" description="Helical" evidence="6">
    <location>
        <begin position="137"/>
        <end position="156"/>
    </location>
</feature>
<reference evidence="7 8" key="1">
    <citation type="submission" date="2024-01" db="EMBL/GenBank/DDBJ databases">
        <title>Hyphobacterium bacterium isolated from marine sediment.</title>
        <authorList>
            <person name="Zhao S."/>
        </authorList>
    </citation>
    <scope>NUCLEOTIDE SEQUENCE [LARGE SCALE GENOMIC DNA]</scope>
    <source>
        <strain evidence="8">HN65</strain>
    </source>
</reference>
<gene>
    <name evidence="7" type="ORF">V0U79_11120</name>
</gene>
<keyword evidence="4 6" id="KW-1133">Transmembrane helix</keyword>
<comment type="similarity">
    <text evidence="2">Belongs to the TspO/BZRP family.</text>
</comment>
<dbReference type="RefSeq" id="WP_330199587.1">
    <property type="nucleotide sequence ID" value="NZ_JAZDRP010000007.1"/>
</dbReference>
<feature type="transmembrane region" description="Helical" evidence="6">
    <location>
        <begin position="83"/>
        <end position="105"/>
    </location>
</feature>
<evidence type="ECO:0000313" key="7">
    <source>
        <dbReference type="EMBL" id="MEE2526923.1"/>
    </source>
</evidence>
<keyword evidence="3 6" id="KW-0812">Transmembrane</keyword>
<comment type="subcellular location">
    <subcellularLocation>
        <location evidence="1">Membrane</location>
        <topology evidence="1">Multi-pass membrane protein</topology>
    </subcellularLocation>
</comment>
<sequence>MDRENRPTIIRLAVYWIAAAGLTGLITGLAFATGIVEWVYEDLNHPVWLPPVMVLTWLWIAKTMWMAFVLWMVDRFGHGWCRWASMFLVTLLFIASAGWLAGFVILRDVAVAFYAILGSWIVTILTMSLIGRAHKLAGSLMWPVFAWTTFMLAVSFELMRLNTGLPLAGLGF</sequence>
<accession>A0ABU7LSM5</accession>
<evidence type="ECO:0000256" key="6">
    <source>
        <dbReference type="SAM" id="Phobius"/>
    </source>
</evidence>
<protein>
    <submittedName>
        <fullName evidence="7">TspO/MBR family protein</fullName>
    </submittedName>
</protein>
<name>A0ABU7LSM5_9PROT</name>
<feature type="transmembrane region" description="Helical" evidence="6">
    <location>
        <begin position="111"/>
        <end position="130"/>
    </location>
</feature>
<evidence type="ECO:0000256" key="3">
    <source>
        <dbReference type="ARBA" id="ARBA00022692"/>
    </source>
</evidence>